<proteinExistence type="predicted"/>
<gene>
    <name evidence="2" type="ORF">UFOPK3837_00112</name>
</gene>
<evidence type="ECO:0000256" key="1">
    <source>
        <dbReference type="SAM" id="Phobius"/>
    </source>
</evidence>
<organism evidence="2">
    <name type="scientific">freshwater metagenome</name>
    <dbReference type="NCBI Taxonomy" id="449393"/>
    <lineage>
        <taxon>unclassified sequences</taxon>
        <taxon>metagenomes</taxon>
        <taxon>ecological metagenomes</taxon>
    </lineage>
</organism>
<keyword evidence="1" id="KW-1133">Transmembrane helix</keyword>
<name>A0A6J7JT95_9ZZZZ</name>
<protein>
    <submittedName>
        <fullName evidence="2">Unannotated protein</fullName>
    </submittedName>
</protein>
<sequence length="167" mass="18323">MIRKLTAAKAIAAAIGAGGVVFNRGNVDVASIAILVFAVLVFAVEILAMRERIFVAIINFIGLILTITFATVMGNLKEPFDRFYMLVLIVSLFQLLSETVINFSKRWAIKGNVDHIVNWSLHLILWIIFGWVQPDLIGAVGVFGAYCAILAVHWGIEATGPKPLKQD</sequence>
<feature type="transmembrane region" description="Helical" evidence="1">
    <location>
        <begin position="116"/>
        <end position="132"/>
    </location>
</feature>
<feature type="transmembrane region" description="Helical" evidence="1">
    <location>
        <begin position="53"/>
        <end position="71"/>
    </location>
</feature>
<dbReference type="AlphaFoldDB" id="A0A6J7JT95"/>
<feature type="transmembrane region" description="Helical" evidence="1">
    <location>
        <begin position="138"/>
        <end position="156"/>
    </location>
</feature>
<dbReference type="EMBL" id="CAFBNO010000002">
    <property type="protein sequence ID" value="CAB4945879.1"/>
    <property type="molecule type" value="Genomic_DNA"/>
</dbReference>
<reference evidence="2" key="1">
    <citation type="submission" date="2020-05" db="EMBL/GenBank/DDBJ databases">
        <authorList>
            <person name="Chiriac C."/>
            <person name="Salcher M."/>
            <person name="Ghai R."/>
            <person name="Kavagutti S V."/>
        </authorList>
    </citation>
    <scope>NUCLEOTIDE SEQUENCE</scope>
</reference>
<keyword evidence="1" id="KW-0472">Membrane</keyword>
<accession>A0A6J7JT95</accession>
<keyword evidence="1" id="KW-0812">Transmembrane</keyword>
<feature type="transmembrane region" description="Helical" evidence="1">
    <location>
        <begin position="83"/>
        <end position="104"/>
    </location>
</feature>
<evidence type="ECO:0000313" key="2">
    <source>
        <dbReference type="EMBL" id="CAB4945879.1"/>
    </source>
</evidence>
<feature type="transmembrane region" description="Helical" evidence="1">
    <location>
        <begin position="29"/>
        <end position="48"/>
    </location>
</feature>